<evidence type="ECO:0000256" key="5">
    <source>
        <dbReference type="SAM" id="MobiDB-lite"/>
    </source>
</evidence>
<dbReference type="AlphaFoldDB" id="A0A9P4H4I1"/>
<dbReference type="FunFam" id="1.20.1250.20:FF:000011">
    <property type="entry name" value="MFS multidrug transporter, putative"/>
    <property type="match status" value="1"/>
</dbReference>
<keyword evidence="9" id="KW-1185">Reference proteome</keyword>
<evidence type="ECO:0000256" key="6">
    <source>
        <dbReference type="SAM" id="Phobius"/>
    </source>
</evidence>
<feature type="transmembrane region" description="Helical" evidence="6">
    <location>
        <begin position="387"/>
        <end position="408"/>
    </location>
</feature>
<dbReference type="Proteomes" id="UP000799777">
    <property type="component" value="Unassembled WGS sequence"/>
</dbReference>
<feature type="transmembrane region" description="Helical" evidence="6">
    <location>
        <begin position="349"/>
        <end position="375"/>
    </location>
</feature>
<protein>
    <submittedName>
        <fullName evidence="8">MFS general substrate transporter</fullName>
    </submittedName>
</protein>
<dbReference type="InterPro" id="IPR011701">
    <property type="entry name" value="MFS"/>
</dbReference>
<proteinExistence type="predicted"/>
<accession>A0A9P4H4I1</accession>
<feature type="transmembrane region" description="Helical" evidence="6">
    <location>
        <begin position="274"/>
        <end position="294"/>
    </location>
</feature>
<keyword evidence="3 6" id="KW-1133">Transmembrane helix</keyword>
<evidence type="ECO:0000313" key="9">
    <source>
        <dbReference type="Proteomes" id="UP000799777"/>
    </source>
</evidence>
<feature type="transmembrane region" description="Helical" evidence="6">
    <location>
        <begin position="215"/>
        <end position="236"/>
    </location>
</feature>
<evidence type="ECO:0000313" key="8">
    <source>
        <dbReference type="EMBL" id="KAF2027926.1"/>
    </source>
</evidence>
<dbReference type="PANTHER" id="PTHR23502">
    <property type="entry name" value="MAJOR FACILITATOR SUPERFAMILY"/>
    <property type="match status" value="1"/>
</dbReference>
<dbReference type="Gene3D" id="1.20.1250.20">
    <property type="entry name" value="MFS general substrate transporter like domains"/>
    <property type="match status" value="1"/>
</dbReference>
<dbReference type="PANTHER" id="PTHR23502:SF48">
    <property type="entry name" value="MULTIDRUG TRANSPORTER, PUTATIVE (AFU_ORTHOLOGUE AFUA_5G02700)-RELATED"/>
    <property type="match status" value="1"/>
</dbReference>
<dbReference type="OrthoDB" id="6770063at2759"/>
<reference evidence="8" key="1">
    <citation type="journal article" date="2020" name="Stud. Mycol.">
        <title>101 Dothideomycetes genomes: a test case for predicting lifestyles and emergence of pathogens.</title>
        <authorList>
            <person name="Haridas S."/>
            <person name="Albert R."/>
            <person name="Binder M."/>
            <person name="Bloem J."/>
            <person name="Labutti K."/>
            <person name="Salamov A."/>
            <person name="Andreopoulos B."/>
            <person name="Baker S."/>
            <person name="Barry K."/>
            <person name="Bills G."/>
            <person name="Bluhm B."/>
            <person name="Cannon C."/>
            <person name="Castanera R."/>
            <person name="Culley D."/>
            <person name="Daum C."/>
            <person name="Ezra D."/>
            <person name="Gonzalez J."/>
            <person name="Henrissat B."/>
            <person name="Kuo A."/>
            <person name="Liang C."/>
            <person name="Lipzen A."/>
            <person name="Lutzoni F."/>
            <person name="Magnuson J."/>
            <person name="Mondo S."/>
            <person name="Nolan M."/>
            <person name="Ohm R."/>
            <person name="Pangilinan J."/>
            <person name="Park H.-J."/>
            <person name="Ramirez L."/>
            <person name="Alfaro M."/>
            <person name="Sun H."/>
            <person name="Tritt A."/>
            <person name="Yoshinaga Y."/>
            <person name="Zwiers L.-H."/>
            <person name="Turgeon B."/>
            <person name="Goodwin S."/>
            <person name="Spatafora J."/>
            <person name="Crous P."/>
            <person name="Grigoriev I."/>
        </authorList>
    </citation>
    <scope>NUCLEOTIDE SEQUENCE</scope>
    <source>
        <strain evidence="8">CBS 110217</strain>
    </source>
</reference>
<comment type="subcellular location">
    <subcellularLocation>
        <location evidence="1">Membrane</location>
        <topology evidence="1">Multi-pass membrane protein</topology>
    </subcellularLocation>
</comment>
<sequence length="570" mass="63309">MAEQAQRQHALSRDFADSHPSHPVHALLNDSASDIDHMEAEKPQPIHRVPTMEEVINLPLRTLSNDANLDEYTQETIDGQMLREVRSSATGHIERYELVTFKIDDPENPKNWSKAYKWWCTMVVAITCFVVAFNSAVVTADLEGVSAEFHVSEEVSLLTITLFVIGFGVGPMAFAPLSEIFGRRPIYAVTLALAVIFTIPGAVAHNIGTLLATRFIAGVAFSAPMSLVGGTLVDLWKNEERGVPMAAFSAAPFIGPGVGPLVGGFLSEAGGWRWLYWIQLILSGCVWIMITFTVPETYAPRLLAVRAEKLRKETGDAKFVTEQDLDTRPFSQRLSLFLLRPFQLLFQELIVFFISLYMSVLYGLLYMFFVAYPIVYQKGKGYSTGTTGLMFIPLIIGVLLSAACAPLVNKHYLTLVAKHNGHPPAEARLIPMMLSCWFIPVGLFIFGWTSYKKVHWMGPAMGGFSVGFGFIFLYNSANNYLVDSYQHQAASALAAKTFLRSFWGAASVLFTVQMYDRLGDQWASSLLAFIGLACCGIPFVFYFFGSRIRAHSHYAYSEDEENQPGEKQGA</sequence>
<feature type="transmembrane region" description="Helical" evidence="6">
    <location>
        <begin position="157"/>
        <end position="174"/>
    </location>
</feature>
<dbReference type="Pfam" id="PF07690">
    <property type="entry name" value="MFS_1"/>
    <property type="match status" value="1"/>
</dbReference>
<dbReference type="InterPro" id="IPR036259">
    <property type="entry name" value="MFS_trans_sf"/>
</dbReference>
<organism evidence="8 9">
    <name type="scientific">Setomelanomma holmii</name>
    <dbReference type="NCBI Taxonomy" id="210430"/>
    <lineage>
        <taxon>Eukaryota</taxon>
        <taxon>Fungi</taxon>
        <taxon>Dikarya</taxon>
        <taxon>Ascomycota</taxon>
        <taxon>Pezizomycotina</taxon>
        <taxon>Dothideomycetes</taxon>
        <taxon>Pleosporomycetidae</taxon>
        <taxon>Pleosporales</taxon>
        <taxon>Pleosporineae</taxon>
        <taxon>Phaeosphaeriaceae</taxon>
        <taxon>Setomelanomma</taxon>
    </lineage>
</organism>
<feature type="compositionally biased region" description="Basic and acidic residues" evidence="5">
    <location>
        <begin position="11"/>
        <end position="20"/>
    </location>
</feature>
<feature type="region of interest" description="Disordered" evidence="5">
    <location>
        <begin position="1"/>
        <end position="27"/>
    </location>
</feature>
<feature type="domain" description="Major facilitator superfamily (MFS) profile" evidence="7">
    <location>
        <begin position="120"/>
        <end position="548"/>
    </location>
</feature>
<evidence type="ECO:0000256" key="1">
    <source>
        <dbReference type="ARBA" id="ARBA00004141"/>
    </source>
</evidence>
<feature type="transmembrane region" description="Helical" evidence="6">
    <location>
        <begin position="521"/>
        <end position="544"/>
    </location>
</feature>
<keyword evidence="2 6" id="KW-0812">Transmembrane</keyword>
<feature type="transmembrane region" description="Helical" evidence="6">
    <location>
        <begin position="429"/>
        <end position="450"/>
    </location>
</feature>
<comment type="caution">
    <text evidence="8">The sequence shown here is derived from an EMBL/GenBank/DDBJ whole genome shotgun (WGS) entry which is preliminary data.</text>
</comment>
<evidence type="ECO:0000256" key="4">
    <source>
        <dbReference type="ARBA" id="ARBA00023136"/>
    </source>
</evidence>
<dbReference type="CDD" id="cd17323">
    <property type="entry name" value="MFS_Tpo1_MDR_like"/>
    <property type="match status" value="1"/>
</dbReference>
<dbReference type="PROSITE" id="PS50850">
    <property type="entry name" value="MFS"/>
    <property type="match status" value="1"/>
</dbReference>
<name>A0A9P4H4I1_9PLEO</name>
<evidence type="ECO:0000256" key="3">
    <source>
        <dbReference type="ARBA" id="ARBA00022989"/>
    </source>
</evidence>
<evidence type="ECO:0000259" key="7">
    <source>
        <dbReference type="PROSITE" id="PS50850"/>
    </source>
</evidence>
<keyword evidence="4 6" id="KW-0472">Membrane</keyword>
<dbReference type="SUPFAM" id="SSF103473">
    <property type="entry name" value="MFS general substrate transporter"/>
    <property type="match status" value="1"/>
</dbReference>
<feature type="transmembrane region" description="Helical" evidence="6">
    <location>
        <begin position="186"/>
        <end position="203"/>
    </location>
</feature>
<feature type="transmembrane region" description="Helical" evidence="6">
    <location>
        <begin position="118"/>
        <end position="137"/>
    </location>
</feature>
<feature type="transmembrane region" description="Helical" evidence="6">
    <location>
        <begin position="456"/>
        <end position="477"/>
    </location>
</feature>
<dbReference type="GO" id="GO:0005886">
    <property type="term" value="C:plasma membrane"/>
    <property type="evidence" value="ECO:0007669"/>
    <property type="project" value="TreeGrafter"/>
</dbReference>
<dbReference type="InterPro" id="IPR020846">
    <property type="entry name" value="MFS_dom"/>
</dbReference>
<gene>
    <name evidence="8" type="ORF">EK21DRAFT_70941</name>
</gene>
<evidence type="ECO:0000256" key="2">
    <source>
        <dbReference type="ARBA" id="ARBA00022692"/>
    </source>
</evidence>
<dbReference type="EMBL" id="ML978220">
    <property type="protein sequence ID" value="KAF2027926.1"/>
    <property type="molecule type" value="Genomic_DNA"/>
</dbReference>
<feature type="transmembrane region" description="Helical" evidence="6">
    <location>
        <begin position="243"/>
        <end position="262"/>
    </location>
</feature>
<feature type="transmembrane region" description="Helical" evidence="6">
    <location>
        <begin position="498"/>
        <end position="515"/>
    </location>
</feature>
<dbReference type="GO" id="GO:0022857">
    <property type="term" value="F:transmembrane transporter activity"/>
    <property type="evidence" value="ECO:0007669"/>
    <property type="project" value="InterPro"/>
</dbReference>